<feature type="domain" description="DUF3828" evidence="2">
    <location>
        <begin position="38"/>
        <end position="149"/>
    </location>
</feature>
<keyword evidence="1" id="KW-0732">Signal</keyword>
<reference evidence="3 4" key="1">
    <citation type="journal article" date="2014" name="Genome Biol. Evol.">
        <title>The genome of the myxosporean Thelohanellus kitauei shows adaptations to nutrient acquisition within its fish host.</title>
        <authorList>
            <person name="Yang Y."/>
            <person name="Xiong J."/>
            <person name="Zhou Z."/>
            <person name="Huo F."/>
            <person name="Miao W."/>
            <person name="Ran C."/>
            <person name="Liu Y."/>
            <person name="Zhang J."/>
            <person name="Feng J."/>
            <person name="Wang M."/>
            <person name="Wang M."/>
            <person name="Wang L."/>
            <person name="Yao B."/>
        </authorList>
    </citation>
    <scope>NUCLEOTIDE SEQUENCE [LARGE SCALE GENOMIC DNA]</scope>
    <source>
        <strain evidence="3">Wuqing</strain>
    </source>
</reference>
<dbReference type="AlphaFoldDB" id="A0A0C2MPJ5"/>
<dbReference type="Gene3D" id="3.10.450.50">
    <property type="match status" value="1"/>
</dbReference>
<dbReference type="EMBL" id="JWZT01002591">
    <property type="protein sequence ID" value="KII69121.1"/>
    <property type="molecule type" value="Genomic_DNA"/>
</dbReference>
<name>A0A0C2MPJ5_THEKT</name>
<feature type="chain" id="PRO_5002168879" description="DUF3828 domain-containing protein" evidence="1">
    <location>
        <begin position="26"/>
        <end position="160"/>
    </location>
</feature>
<evidence type="ECO:0000313" key="3">
    <source>
        <dbReference type="EMBL" id="KII69121.1"/>
    </source>
</evidence>
<comment type="caution">
    <text evidence="3">The sequence shown here is derived from an EMBL/GenBank/DDBJ whole genome shotgun (WGS) entry which is preliminary data.</text>
</comment>
<gene>
    <name evidence="3" type="ORF">RF11_02383</name>
</gene>
<evidence type="ECO:0000313" key="4">
    <source>
        <dbReference type="Proteomes" id="UP000031668"/>
    </source>
</evidence>
<dbReference type="Pfam" id="PF12883">
    <property type="entry name" value="DUF3828"/>
    <property type="match status" value="1"/>
</dbReference>
<proteinExistence type="predicted"/>
<evidence type="ECO:0000259" key="2">
    <source>
        <dbReference type="Pfam" id="PF12883"/>
    </source>
</evidence>
<feature type="signal peptide" evidence="1">
    <location>
        <begin position="1"/>
        <end position="25"/>
    </location>
</feature>
<protein>
    <recommendedName>
        <fullName evidence="2">DUF3828 domain-containing protein</fullName>
    </recommendedName>
</protein>
<dbReference type="InterPro" id="IPR024289">
    <property type="entry name" value="DUF3828"/>
</dbReference>
<sequence>MKSTLKNLLLLLTFVFAIFSNFSFGENNSPILDAKSPEFVVKKFYSDYLTAWNDPDVGSGAEKSQKAIDSYTTQHLQQLNSDNDTGADYFLNAQEICPDWVNQIEVKTSSVSSNKVAAELTLGHADSESKYDIGLVLKNDKWLMNSVKFISRKTGHCNEN</sequence>
<keyword evidence="4" id="KW-1185">Reference proteome</keyword>
<evidence type="ECO:0000256" key="1">
    <source>
        <dbReference type="SAM" id="SignalP"/>
    </source>
</evidence>
<organism evidence="3 4">
    <name type="scientific">Thelohanellus kitauei</name>
    <name type="common">Myxosporean</name>
    <dbReference type="NCBI Taxonomy" id="669202"/>
    <lineage>
        <taxon>Eukaryota</taxon>
        <taxon>Metazoa</taxon>
        <taxon>Cnidaria</taxon>
        <taxon>Myxozoa</taxon>
        <taxon>Myxosporea</taxon>
        <taxon>Bivalvulida</taxon>
        <taxon>Platysporina</taxon>
        <taxon>Myxobolidae</taxon>
        <taxon>Thelohanellus</taxon>
    </lineage>
</organism>
<dbReference type="Proteomes" id="UP000031668">
    <property type="component" value="Unassembled WGS sequence"/>
</dbReference>
<accession>A0A0C2MPJ5</accession>